<dbReference type="EMBL" id="SBIQ01000203">
    <property type="protein sequence ID" value="KAF7682676.1"/>
    <property type="molecule type" value="Genomic_DNA"/>
</dbReference>
<comment type="caution">
    <text evidence="1">The sequence shown here is derived from an EMBL/GenBank/DDBJ whole genome shotgun (WGS) entry which is preliminary data.</text>
</comment>
<name>A0ABQ7HX26_9MICR</name>
<proteinExistence type="predicted"/>
<organism evidence="1 2">
    <name type="scientific">Astathelohania contejeani</name>
    <dbReference type="NCBI Taxonomy" id="164912"/>
    <lineage>
        <taxon>Eukaryota</taxon>
        <taxon>Fungi</taxon>
        <taxon>Fungi incertae sedis</taxon>
        <taxon>Microsporidia</taxon>
        <taxon>Astathelohaniidae</taxon>
        <taxon>Astathelohania</taxon>
    </lineage>
</organism>
<evidence type="ECO:0000313" key="2">
    <source>
        <dbReference type="Proteomes" id="UP001516464"/>
    </source>
</evidence>
<accession>A0ABQ7HX26</accession>
<evidence type="ECO:0000313" key="1">
    <source>
        <dbReference type="EMBL" id="KAF7682676.1"/>
    </source>
</evidence>
<dbReference type="Proteomes" id="UP001516464">
    <property type="component" value="Unassembled WGS sequence"/>
</dbReference>
<gene>
    <name evidence="1" type="ORF">TCON_2104</name>
</gene>
<keyword evidence="2" id="KW-1185">Reference proteome</keyword>
<reference evidence="1 2" key="1">
    <citation type="submission" date="2019-01" db="EMBL/GenBank/DDBJ databases">
        <title>Genomes sequencing and comparative genomics of infectious freshwater microsporidia, Cucumispora dikerogammari and Thelohania contejeani.</title>
        <authorList>
            <person name="Cormier A."/>
            <person name="Giraud I."/>
            <person name="Wattier R."/>
            <person name="Teixeira M."/>
            <person name="Grandjean F."/>
            <person name="Rigaud T."/>
            <person name="Cordaux R."/>
        </authorList>
    </citation>
    <scope>NUCLEOTIDE SEQUENCE [LARGE SCALE GENOMIC DNA]</scope>
    <source>
        <strain evidence="1">T1</strain>
        <tissue evidence="1">Spores</tissue>
    </source>
</reference>
<protein>
    <submittedName>
        <fullName evidence="1">Uncharacterized protein</fullName>
    </submittedName>
</protein>
<sequence>MFKWKDNSGTKLIYIRKSKWTEQKISRSIALINSTINLIKQYSHDILINKESERVIKTIDENLNTILSLDMNLQIPTEFLKSIEEDDIESFFKKMDEKSKPNTEILEEFLKRLKVGLE</sequence>